<dbReference type="EMBL" id="CATQJL010000223">
    <property type="protein sequence ID" value="CAJ0596991.1"/>
    <property type="molecule type" value="Genomic_DNA"/>
</dbReference>
<accession>A0AA36M430</accession>
<name>A0AA36M430_CYLNA</name>
<protein>
    <submittedName>
        <fullName evidence="1">Uncharacterized protein</fullName>
    </submittedName>
</protein>
<comment type="caution">
    <text evidence="1">The sequence shown here is derived from an EMBL/GenBank/DDBJ whole genome shotgun (WGS) entry which is preliminary data.</text>
</comment>
<proteinExistence type="predicted"/>
<evidence type="ECO:0000313" key="2">
    <source>
        <dbReference type="Proteomes" id="UP001176961"/>
    </source>
</evidence>
<dbReference type="AlphaFoldDB" id="A0AA36M430"/>
<dbReference type="Proteomes" id="UP001176961">
    <property type="component" value="Unassembled WGS sequence"/>
</dbReference>
<gene>
    <name evidence="1" type="ORF">CYNAS_LOCUS8974</name>
</gene>
<evidence type="ECO:0000313" key="1">
    <source>
        <dbReference type="EMBL" id="CAJ0596991.1"/>
    </source>
</evidence>
<sequence>MTSSCQQESSAHRYDSMPTYFGYYPMTSIECKLIKSILSNITGMRLLATKFANSSVSITQPTSLLLMILCLTCDLSTTV</sequence>
<reference evidence="1" key="1">
    <citation type="submission" date="2023-07" db="EMBL/GenBank/DDBJ databases">
        <authorList>
            <consortium name="CYATHOMIX"/>
        </authorList>
    </citation>
    <scope>NUCLEOTIDE SEQUENCE</scope>
    <source>
        <strain evidence="1">N/A</strain>
    </source>
</reference>
<keyword evidence="2" id="KW-1185">Reference proteome</keyword>
<organism evidence="1 2">
    <name type="scientific">Cylicocyclus nassatus</name>
    <name type="common">Nematode worm</name>
    <dbReference type="NCBI Taxonomy" id="53992"/>
    <lineage>
        <taxon>Eukaryota</taxon>
        <taxon>Metazoa</taxon>
        <taxon>Ecdysozoa</taxon>
        <taxon>Nematoda</taxon>
        <taxon>Chromadorea</taxon>
        <taxon>Rhabditida</taxon>
        <taxon>Rhabditina</taxon>
        <taxon>Rhabditomorpha</taxon>
        <taxon>Strongyloidea</taxon>
        <taxon>Strongylidae</taxon>
        <taxon>Cylicocyclus</taxon>
    </lineage>
</organism>